<dbReference type="Proteomes" id="UP001150538">
    <property type="component" value="Unassembled WGS sequence"/>
</dbReference>
<evidence type="ECO:0000256" key="1">
    <source>
        <dbReference type="SAM" id="MobiDB-lite"/>
    </source>
</evidence>
<dbReference type="SUPFAM" id="SSF55797">
    <property type="entry name" value="PR-1-like"/>
    <property type="match status" value="1"/>
</dbReference>
<dbReference type="EMBL" id="JANBPU010000114">
    <property type="protein sequence ID" value="KAJ1916117.1"/>
    <property type="molecule type" value="Genomic_DNA"/>
</dbReference>
<dbReference type="InterPro" id="IPR035940">
    <property type="entry name" value="CAP_sf"/>
</dbReference>
<dbReference type="AlphaFoldDB" id="A0A9W7ZT78"/>
<dbReference type="Gene3D" id="3.40.33.10">
    <property type="entry name" value="CAP"/>
    <property type="match status" value="1"/>
</dbReference>
<reference evidence="3" key="1">
    <citation type="submission" date="2022-07" db="EMBL/GenBank/DDBJ databases">
        <title>Phylogenomic reconstructions and comparative analyses of Kickxellomycotina fungi.</title>
        <authorList>
            <person name="Reynolds N.K."/>
            <person name="Stajich J.E."/>
            <person name="Barry K."/>
            <person name="Grigoriev I.V."/>
            <person name="Crous P."/>
            <person name="Smith M.E."/>
        </authorList>
    </citation>
    <scope>NUCLEOTIDE SEQUENCE</scope>
    <source>
        <strain evidence="3">NBRC 100468</strain>
    </source>
</reference>
<accession>A0A9W7ZT78</accession>
<comment type="caution">
    <text evidence="3">The sequence shown here is derived from an EMBL/GenBank/DDBJ whole genome shotgun (WGS) entry which is preliminary data.</text>
</comment>
<dbReference type="InterPro" id="IPR014044">
    <property type="entry name" value="CAP_dom"/>
</dbReference>
<feature type="compositionally biased region" description="Basic and acidic residues" evidence="1">
    <location>
        <begin position="1"/>
        <end position="14"/>
    </location>
</feature>
<feature type="non-terminal residue" evidence="3">
    <location>
        <position position="1"/>
    </location>
</feature>
<evidence type="ECO:0000259" key="2">
    <source>
        <dbReference type="Pfam" id="PF00188"/>
    </source>
</evidence>
<evidence type="ECO:0000313" key="4">
    <source>
        <dbReference type="Proteomes" id="UP001150538"/>
    </source>
</evidence>
<proteinExistence type="predicted"/>
<protein>
    <recommendedName>
        <fullName evidence="2">SCP domain-containing protein</fullName>
    </recommendedName>
</protein>
<sequence>SIPTAKDDLVKRAESTSITPSKPLNPFNSWERKFICELNKARKSKGLNPLVSHTALHYQANSYSKWLTGQGHYTSKMPELYLSPGEKLPNGDRVPQQFVHTDGFGIDTDLGAKEIVNKWLEVTKGDTNFMKPEMGAIGVGRIDGAIFTFFYMKKDLPKLQTYPVKC</sequence>
<feature type="domain" description="SCP" evidence="2">
    <location>
        <begin position="38"/>
        <end position="142"/>
    </location>
</feature>
<keyword evidence="4" id="KW-1185">Reference proteome</keyword>
<organism evidence="3 4">
    <name type="scientific">Mycoemilia scoparia</name>
    <dbReference type="NCBI Taxonomy" id="417184"/>
    <lineage>
        <taxon>Eukaryota</taxon>
        <taxon>Fungi</taxon>
        <taxon>Fungi incertae sedis</taxon>
        <taxon>Zoopagomycota</taxon>
        <taxon>Kickxellomycotina</taxon>
        <taxon>Kickxellomycetes</taxon>
        <taxon>Kickxellales</taxon>
        <taxon>Kickxellaceae</taxon>
        <taxon>Mycoemilia</taxon>
    </lineage>
</organism>
<gene>
    <name evidence="3" type="ORF">H4219_003953</name>
</gene>
<feature type="compositionally biased region" description="Polar residues" evidence="1">
    <location>
        <begin position="15"/>
        <end position="24"/>
    </location>
</feature>
<feature type="region of interest" description="Disordered" evidence="1">
    <location>
        <begin position="1"/>
        <end position="24"/>
    </location>
</feature>
<dbReference type="Pfam" id="PF00188">
    <property type="entry name" value="CAP"/>
    <property type="match status" value="1"/>
</dbReference>
<evidence type="ECO:0000313" key="3">
    <source>
        <dbReference type="EMBL" id="KAJ1916117.1"/>
    </source>
</evidence>
<name>A0A9W7ZT78_9FUNG</name>